<dbReference type="OrthoDB" id="191995at2759"/>
<dbReference type="PANTHER" id="PTHR22602:SF0">
    <property type="entry name" value="TRANSFERASE CAF17, MITOCHONDRIAL-RELATED"/>
    <property type="match status" value="1"/>
</dbReference>
<dbReference type="NCBIfam" id="TIGR03317">
    <property type="entry name" value="ygfZ_signature"/>
    <property type="match status" value="1"/>
</dbReference>
<evidence type="ECO:0000313" key="7">
    <source>
        <dbReference type="EMBL" id="CAF9904166.1"/>
    </source>
</evidence>
<dbReference type="GO" id="GO:0005759">
    <property type="term" value="C:mitochondrial matrix"/>
    <property type="evidence" value="ECO:0007669"/>
    <property type="project" value="UniProtKB-SubCell"/>
</dbReference>
<dbReference type="GO" id="GO:0016226">
    <property type="term" value="P:iron-sulfur cluster assembly"/>
    <property type="evidence" value="ECO:0007669"/>
    <property type="project" value="TreeGrafter"/>
</dbReference>
<comment type="subcellular location">
    <subcellularLocation>
        <location evidence="1">Mitochondrion matrix</location>
    </subcellularLocation>
</comment>
<keyword evidence="8" id="KW-1185">Reference proteome</keyword>
<comment type="similarity">
    <text evidence="4">Belongs to the GcvT family. CAF17/IBA57 subfamily.</text>
</comment>
<protein>
    <recommendedName>
        <fullName evidence="5">Iron-sulfur cluster assembly factor IBA57 homolog, mitochondrial</fullName>
    </recommendedName>
</protein>
<evidence type="ECO:0000259" key="6">
    <source>
        <dbReference type="Pfam" id="PF25455"/>
    </source>
</evidence>
<evidence type="ECO:0000256" key="4">
    <source>
        <dbReference type="ARBA" id="ARBA00093447"/>
    </source>
</evidence>
<dbReference type="PANTHER" id="PTHR22602">
    <property type="entry name" value="TRANSFERASE CAF17, MITOCHONDRIAL-RELATED"/>
    <property type="match status" value="1"/>
</dbReference>
<dbReference type="Proteomes" id="UP000664521">
    <property type="component" value="Unassembled WGS sequence"/>
</dbReference>
<evidence type="ECO:0000256" key="1">
    <source>
        <dbReference type="ARBA" id="ARBA00004305"/>
    </source>
</evidence>
<dbReference type="InterPro" id="IPR027266">
    <property type="entry name" value="TrmE/GcvT-like"/>
</dbReference>
<proteinExistence type="inferred from homology"/>
<dbReference type="InterPro" id="IPR057460">
    <property type="entry name" value="CAF17_C"/>
</dbReference>
<evidence type="ECO:0000313" key="8">
    <source>
        <dbReference type="Proteomes" id="UP000664521"/>
    </source>
</evidence>
<dbReference type="Gene3D" id="3.30.1360.120">
    <property type="entry name" value="Probable tRNA modification gtpase trme, domain 1"/>
    <property type="match status" value="2"/>
</dbReference>
<comment type="caution">
    <text evidence="7">The sequence shown here is derived from an EMBL/GenBank/DDBJ whole genome shotgun (WGS) entry which is preliminary data.</text>
</comment>
<dbReference type="Pfam" id="PF25455">
    <property type="entry name" value="Beta-barrel_CAF17_C"/>
    <property type="match status" value="1"/>
</dbReference>
<dbReference type="SUPFAM" id="SSF103025">
    <property type="entry name" value="Folate-binding domain"/>
    <property type="match status" value="1"/>
</dbReference>
<evidence type="ECO:0000256" key="3">
    <source>
        <dbReference type="ARBA" id="ARBA00023128"/>
    </source>
</evidence>
<accession>A0A8H3EBT5</accession>
<feature type="domain" description="CAF17 C-terminal" evidence="6">
    <location>
        <begin position="259"/>
        <end position="368"/>
    </location>
</feature>
<dbReference type="InterPro" id="IPR045179">
    <property type="entry name" value="YgfZ/GcvT"/>
</dbReference>
<gene>
    <name evidence="7" type="primary">IBA57</name>
    <name evidence="7" type="ORF">HETSPECPRED_003392</name>
</gene>
<keyword evidence="3" id="KW-0496">Mitochondrion</keyword>
<sequence>MSISPRTRPTIVRAFRSCRRLLSTSALPPAPPPRGYAHLTTRRLISLRGHDAPRFLQGLTTQNIPSVDSPSSHPRPQGLYSAFLNASGRVLYDVFIYPDSRLREQNDLGFLIDVDAREVQSLARHLKRYKLRAKVTVEVVDDGEAQVWQAWDDTSPVNFLPNADHVWTVCEDCRSEVMGTRLIASGDRKLDMDADLVDVGTYEVRRILRGVAEGQSEIIKDSALPLECNMDYMNGIDFRKGCYVGQELTIRTRHTGVVRKRILPVQLYGSGVAPEILEYRPSSSVVIPPKDTNINRSPGKGRSVGKWLGGIGNIGLALCRLENMTNIALNNRGIQQSPTDEFMLSWLTEEGREGGEVRTKAFVPDWLRTRISSQDTHGEGSPNG</sequence>
<name>A0A8H3EBT5_9LECA</name>
<organism evidence="7 8">
    <name type="scientific">Heterodermia speciosa</name>
    <dbReference type="NCBI Taxonomy" id="116794"/>
    <lineage>
        <taxon>Eukaryota</taxon>
        <taxon>Fungi</taxon>
        <taxon>Dikarya</taxon>
        <taxon>Ascomycota</taxon>
        <taxon>Pezizomycotina</taxon>
        <taxon>Lecanoromycetes</taxon>
        <taxon>OSLEUM clade</taxon>
        <taxon>Lecanoromycetidae</taxon>
        <taxon>Caliciales</taxon>
        <taxon>Physciaceae</taxon>
        <taxon>Heterodermia</taxon>
    </lineage>
</organism>
<evidence type="ECO:0000256" key="5">
    <source>
        <dbReference type="ARBA" id="ARBA00093637"/>
    </source>
</evidence>
<keyword evidence="2" id="KW-0809">Transit peptide</keyword>
<dbReference type="InterPro" id="IPR017703">
    <property type="entry name" value="YgfZ/GCV_T_CS"/>
</dbReference>
<reference evidence="7" key="1">
    <citation type="submission" date="2021-03" db="EMBL/GenBank/DDBJ databases">
        <authorList>
            <person name="Tagirdzhanova G."/>
        </authorList>
    </citation>
    <scope>NUCLEOTIDE SEQUENCE</scope>
</reference>
<dbReference type="EMBL" id="CAJPDS010000002">
    <property type="protein sequence ID" value="CAF9904166.1"/>
    <property type="molecule type" value="Genomic_DNA"/>
</dbReference>
<dbReference type="AlphaFoldDB" id="A0A8H3EBT5"/>
<evidence type="ECO:0000256" key="2">
    <source>
        <dbReference type="ARBA" id="ARBA00022946"/>
    </source>
</evidence>